<dbReference type="EMBL" id="CM020619">
    <property type="protein sequence ID" value="KAK1864152.1"/>
    <property type="molecule type" value="Genomic_DNA"/>
</dbReference>
<comment type="caution">
    <text evidence="1">The sequence shown here is derived from an EMBL/GenBank/DDBJ whole genome shotgun (WGS) entry which is preliminary data.</text>
</comment>
<name>A0ACC3C1W9_PYRYE</name>
<dbReference type="Proteomes" id="UP000798662">
    <property type="component" value="Chromosome 2"/>
</dbReference>
<protein>
    <submittedName>
        <fullName evidence="1">Uncharacterized protein</fullName>
    </submittedName>
</protein>
<gene>
    <name evidence="1" type="ORF">I4F81_006702</name>
</gene>
<evidence type="ECO:0000313" key="2">
    <source>
        <dbReference type="Proteomes" id="UP000798662"/>
    </source>
</evidence>
<reference evidence="1" key="1">
    <citation type="submission" date="2019-11" db="EMBL/GenBank/DDBJ databases">
        <title>Nori genome reveals adaptations in red seaweeds to the harsh intertidal environment.</title>
        <authorList>
            <person name="Wang D."/>
            <person name="Mao Y."/>
        </authorList>
    </citation>
    <scope>NUCLEOTIDE SEQUENCE</scope>
    <source>
        <tissue evidence="1">Gametophyte</tissue>
    </source>
</reference>
<organism evidence="1 2">
    <name type="scientific">Pyropia yezoensis</name>
    <name type="common">Susabi-nori</name>
    <name type="synonym">Porphyra yezoensis</name>
    <dbReference type="NCBI Taxonomy" id="2788"/>
    <lineage>
        <taxon>Eukaryota</taxon>
        <taxon>Rhodophyta</taxon>
        <taxon>Bangiophyceae</taxon>
        <taxon>Bangiales</taxon>
        <taxon>Bangiaceae</taxon>
        <taxon>Pyropia</taxon>
    </lineage>
</organism>
<accession>A0ACC3C1W9</accession>
<evidence type="ECO:0000313" key="1">
    <source>
        <dbReference type="EMBL" id="KAK1864152.1"/>
    </source>
</evidence>
<proteinExistence type="predicted"/>
<sequence length="3264" mass="350433">MASFQFFVTSVFLPRVLPAAAPADPFDGVFVRAVARTLRASAGSSAAAAGAHAVFARWAELVGPTLSGEELGAALAALRVGDVLPIYAKAQNAVVTVERTGTGEAAVGVFQVSASNSEVTSAEGDLAARFPAVTVRVPAERVAGEGGEFGRQLAGLAVIICEEQYPVATKRRGQGAAVPERRDVPSPTFVTEWLLGVTAGCRVPASDGVQVVKKIRDTVGWADAELPWRRAGEWTAVKAVLHVWFVGHLGAVAGTNAYKAEMLAVMTAALERGSTDSSLEGEVLLHMAAKVARRAAKLRARLDAPSGSGGDGDGGAGLAHGSGKIVSAPTTAHYEAVLQRASAAVVAARAVLDGRWTTAVADHAADAAVVLCADELQFLEDTRLSLKTAAPHLSVALAPSRSLAFPTVATPVSTRRVQGTPQAPFFPGFSGLAEDDQAQALWDFETWVTHVCLDLVLVTDATVPEMCAMLVDYLQVATPFYAADPVGHSAFVLTAYTLAATMDAAVCTAYPLLKEHAPGVDLLFLTQLLLPHAEQLRQLAAVEAYFLGRADGASKPALLATAKPTADSFAVRFARQNAGMWAVHGQILVQIEANLAAKEAEVLRARRMHEDLLEQAATLSCTFITGKKGRSRHSYSCTKCSLTQRASRMQVTLYEKLLPDDTVQQLAVVYDLCVPRELSHLADALYVLRRDVCGSKPTDFSSQSTWSDHGELSRWVKEKAALVKLGSATKPFGRSHYNSGLHPSSSLSDFVVPNGCNAVWWSPASNSYATLDKHDGRSVEIGLKVPDGPYHALQWTVSGTTHNANEVLCRQSSCPPELGLSEFVTFGSLRAGGHLQLRNILHAISALSLSFDTPAVGVLLFQALWEAGPPMGSHGESCAVWRREAHADGGLGPFARELVATVSGWLSTVVDNWEHHRVLLVIVTILGRVLALAGRQSWSADAADALRTCRQVAHDWAGRVEDAITALPADAPMSKSARLRERLVDVAATGALTCDVDPEHLSLVLSTQEDVVQWLRAVARIHDNTLLTSGQTDSSHSAESMRRRVLLRRVCRAGLRLYPVLRRVLSGSALTTFVESHWADGSRGSPGEWTPYTAPSERWYHTMFVMGAAGAQDTVLQLDILRGAFLVNGAPVGRLPSNISGHCDFTRVFGRTILEVQPAAGRPGAYVTAKPCGGSFFSFGLEADGRLIVVERRPDGRELALFPARFLSGDLPRAMVDRHSHWLSDGVMLFRPISATRSDFAPSGLAAACPYLLNLRTRGLTQAPGGSVLVDVRGSSFKHLYDAALCRLADRRDVHVWRAPVSGSVTVALPLLRLHLEVEVKCSGAVLLASRELPGYCVAASQGIGTLTGLAHGLVLVDGAPGVHEVPHRRLLIPHGPLLHSTVRSSSTVAVDVNALCEPPFFVYDVADRLQRLWPTAPSRTALLYLVLLHVWTSGTLPDPFTGMAGAEAGLRLLQGGSCWSNSPASPRDVELLAAIKAVAPRRSFYPTHIRGMERTAFPSDFVAGLVGEALWFAVLALELDGAGLSFLFPGSAGPPQVKDAQLWLSTKAYWRGRDAVGPEQRLTAATEKRLTLTAPAISEGRLWQPFRPSNSVTFLAVRTLARIVEADPEDVKPVAELLSSVEHLDGARLALGRVRDHGNIVTSWRDVKGERHWLGIYEYCRQAGSPVQVRYFLSLLVWRGQLTQADAGTLQLISQRRGEFFPPPVDEGFFETADRVYKSSTVTSLISACGVACDLRGVEEEDEPSVLARHRHRREAAVEELEAVVCAAWPVGAIDLGEHSSCHNYVQLDAASSAVSKQLDQWFRNRRLYLWLRGVDLRVSGIVRRRPPPLRPFSSSCGSTLAPPSAVRFAIPSAAWRVGANPVSPRLLSIARAVFSTGQFEDGDENEVDGGALPPPPAPPPVPAFPALLEPASADSDAIVRHSRAVLRSSWSSWQRLQSQRSSACDTAEPSRRGNWQRDIDRALSARRSNCSAQAQDLWAAVQEGLSPQSREEYALFAAGLWSRLAPSLLLPRLLDSDAGEADLAALLGAAAVCWTLAARAERCLALLGQGPEEEFALRRELQNKGRRGWSPVDRPEWLLLELEQGWLVRDVQAQVANRMITPKGAADADVSGGEDGAAAFAPGDNLVLQLNMGEGKTACIVPLLAATLANGQQLFRCTVLRALLPSNANSLTAVLGGLLGRRVWAFPCRRDLHLGEHEALQLLLAYQRCAAERGIVVTLPEHRLSFQLMGLERCFAGCTEDAVALRSVLEWLSGNVRDCIDESDSILDVRYQLVYAIGDLLSPGGGPLRWRVQQGVLRLVRRHAETLLAEYGQDAVELDWKVEGGSAAFPHLRILDAAVYPRLCQLVVDDVLAGRGLDKQLQLPLLRSGEKDLIRRLLLEPRVAQADVNAALRAVSPGSSRDTLLSLRGLLSFGVLLMALQKRHRVNYGVRPSAIEAVARGVSKRGPEHRLMAVPFRAKDVPAERAEFAHSCLALILTHLSYYSSGLTDAQLDDCFSRLLRLDKCAAEAEYLLWIQALDGDPLAPSTANVAVPASVRSLGGVNLSDYSQRLVLFPLLRRNMATIDFFLNSAVFPVEAKVFPGRLSASAWDLCRPVGSPVVGFSGTNETALLLPPSIAQRDLPDLQHTSGMVVAALLMPENQRYTAMPPCASGRDILQRICEGSRPTRVLRVLLDVGALMKGLDNAGVAAAWLELTSPDDIDAAIYFDTSNLCVAVDRSGLVTALAVSPFCHRMGRCVTFLDESHTRGTDLRFPAGTHAVLTLGRGITKDRLVQGAMRMRRLGQFAGGHTVSFVASAEVHATITADDQQEGRTLGSADVVLWALRNSEAFLRDGFHHWATRGLDRARAIAAERVGAAAKAAPTLRVVGALHVQRDPVELVALYGWERRDVSAATSVRLRSAALVSEMGKRLPCQQRQSVRSSIAALASVVTSRCDAYVGSATRLEMVQDEEQERELEQELEEELEEERPGLAEPRLPVVHPDVQRMAAVGGPVSTSSRAFVPLATAFHGTTFEDLVEDAAWTGPLWCTAEFTRVLAAPDGRKLDGYLRPPTWLLATAHAVVLLHPHEANAIVPTLRRGNGVARLHLFAPRRRPSQRCLALTPGAVLPPPSSPGGVSPLLGGCGAAALVRAALLGGALYYCCPTEAAVTAATIGVAARPHSAAVAAAFASPAGPVGRDGFVDAGPDRARLLPAAAMAAAATGDGGVFTRSPLVLLRKLIDVRHAEGGGASHSHAAGVYDRCAAPVVYAAPPPESDASTHAGGSA</sequence>
<keyword evidence="2" id="KW-1185">Reference proteome</keyword>